<evidence type="ECO:0000256" key="4">
    <source>
        <dbReference type="ARBA" id="ARBA00023136"/>
    </source>
</evidence>
<dbReference type="GeneID" id="89996192"/>
<protein>
    <submittedName>
        <fullName evidence="7">Uncharacterized protein</fullName>
    </submittedName>
</protein>
<feature type="region of interest" description="Disordered" evidence="5">
    <location>
        <begin position="240"/>
        <end position="282"/>
    </location>
</feature>
<evidence type="ECO:0000256" key="2">
    <source>
        <dbReference type="ARBA" id="ARBA00022692"/>
    </source>
</evidence>
<dbReference type="InterPro" id="IPR002523">
    <property type="entry name" value="MgTranspt_CorA/ZnTranspt_ZntB"/>
</dbReference>
<accession>A0ABR0RY75</accession>
<feature type="compositionally biased region" description="Polar residues" evidence="5">
    <location>
        <begin position="240"/>
        <end position="254"/>
    </location>
</feature>
<feature type="compositionally biased region" description="Polar residues" evidence="5">
    <location>
        <begin position="262"/>
        <end position="282"/>
    </location>
</feature>
<gene>
    <name evidence="7" type="ORF">PMZ80_002743</name>
</gene>
<comment type="caution">
    <text evidence="7">The sequence shown here is derived from an EMBL/GenBank/DDBJ whole genome shotgun (WGS) entry which is preliminary data.</text>
</comment>
<dbReference type="RefSeq" id="XP_064733628.1">
    <property type="nucleotide sequence ID" value="XM_064871175.1"/>
</dbReference>
<proteinExistence type="predicted"/>
<dbReference type="InterPro" id="IPR045863">
    <property type="entry name" value="CorA_TM1_TM2"/>
</dbReference>
<dbReference type="EMBL" id="JAVHJV010000002">
    <property type="protein sequence ID" value="KAK5945538.1"/>
    <property type="molecule type" value="Genomic_DNA"/>
</dbReference>
<dbReference type="Proteomes" id="UP001334248">
    <property type="component" value="Unassembled WGS sequence"/>
</dbReference>
<organism evidence="7 8">
    <name type="scientific">Knufia obscura</name>
    <dbReference type="NCBI Taxonomy" id="1635080"/>
    <lineage>
        <taxon>Eukaryota</taxon>
        <taxon>Fungi</taxon>
        <taxon>Dikarya</taxon>
        <taxon>Ascomycota</taxon>
        <taxon>Pezizomycotina</taxon>
        <taxon>Eurotiomycetes</taxon>
        <taxon>Chaetothyriomycetidae</taxon>
        <taxon>Chaetothyriales</taxon>
        <taxon>Trichomeriaceae</taxon>
        <taxon>Knufia</taxon>
    </lineage>
</organism>
<comment type="subcellular location">
    <subcellularLocation>
        <location evidence="1">Membrane</location>
        <topology evidence="1">Multi-pass membrane protein</topology>
    </subcellularLocation>
</comment>
<keyword evidence="3 6" id="KW-1133">Transmembrane helix</keyword>
<sequence length="282" mass="31469">MVLSQVANEEYMSDIMFDHTGLERSKFYFKMLQLLRIMNDSIDDTRQRLRDWPPEWQRQINRFVVGNYCDVAEFETLKSAWQVIQADCERDLNGIQQRIVKKQAEIGFLRDGLFNATAVREALLARNTNQNIMVFTVVTIVFLPLSFVTSFCGMDSVLGGKSITASMVPFGTMLAALSVGTYIFAFGSLEWYKTRRSGTSSTIRAYRKCMAAAKCAWRTVIPQRNRRSDLEDPEQLTLHSTSANASNGGPTSPVTGHVPAQPGNNALPASNSSRSTIVQSSG</sequence>
<name>A0ABR0RY75_9EURO</name>
<dbReference type="Pfam" id="PF01544">
    <property type="entry name" value="CorA"/>
    <property type="match status" value="1"/>
</dbReference>
<evidence type="ECO:0000256" key="6">
    <source>
        <dbReference type="SAM" id="Phobius"/>
    </source>
</evidence>
<evidence type="ECO:0000256" key="5">
    <source>
        <dbReference type="SAM" id="MobiDB-lite"/>
    </source>
</evidence>
<dbReference type="SUPFAM" id="SSF144083">
    <property type="entry name" value="Magnesium transport protein CorA, transmembrane region"/>
    <property type="match status" value="1"/>
</dbReference>
<evidence type="ECO:0000256" key="1">
    <source>
        <dbReference type="ARBA" id="ARBA00004141"/>
    </source>
</evidence>
<keyword evidence="8" id="KW-1185">Reference proteome</keyword>
<keyword evidence="4 6" id="KW-0472">Membrane</keyword>
<evidence type="ECO:0000313" key="8">
    <source>
        <dbReference type="Proteomes" id="UP001334248"/>
    </source>
</evidence>
<dbReference type="Gene3D" id="1.20.58.340">
    <property type="entry name" value="Magnesium transport protein CorA, transmembrane region"/>
    <property type="match status" value="1"/>
</dbReference>
<evidence type="ECO:0000313" key="7">
    <source>
        <dbReference type="EMBL" id="KAK5945538.1"/>
    </source>
</evidence>
<feature type="transmembrane region" description="Helical" evidence="6">
    <location>
        <begin position="132"/>
        <end position="151"/>
    </location>
</feature>
<keyword evidence="2 6" id="KW-0812">Transmembrane</keyword>
<evidence type="ECO:0000256" key="3">
    <source>
        <dbReference type="ARBA" id="ARBA00022989"/>
    </source>
</evidence>
<feature type="transmembrane region" description="Helical" evidence="6">
    <location>
        <begin position="163"/>
        <end position="186"/>
    </location>
</feature>
<reference evidence="7 8" key="1">
    <citation type="journal article" date="2023" name="Res Sq">
        <title>Genomic and morphological characterization of Knufia obscura isolated from the Mars 2020 spacecraft assembly facility.</title>
        <authorList>
            <person name="Chander A.M."/>
            <person name="Teixeira M.M."/>
            <person name="Singh N.K."/>
            <person name="Williams M.P."/>
            <person name="Parker C.W."/>
            <person name="Leo P."/>
            <person name="Stajich J.E."/>
            <person name="Torok T."/>
            <person name="Tighe S."/>
            <person name="Mason C.E."/>
            <person name="Venkateswaran K."/>
        </authorList>
    </citation>
    <scope>NUCLEOTIDE SEQUENCE [LARGE SCALE GENOMIC DNA]</scope>
    <source>
        <strain evidence="7 8">CCFEE 5817</strain>
    </source>
</reference>